<feature type="compositionally biased region" description="Basic and acidic residues" evidence="1">
    <location>
        <begin position="172"/>
        <end position="181"/>
    </location>
</feature>
<dbReference type="PANTHER" id="PTHR38493:SF1">
    <property type="entry name" value="SFI1 SPINDLE BODY DOMAIN-CONTAINING PROTEIN"/>
    <property type="match status" value="1"/>
</dbReference>
<sequence>MEFPQRIQTAARKENIPPALSCYVTPREQRHIQKNVSVNLFPAAGSRIRAFWPQTGSDVRGSNPTGENAQSRLRAAPARREACGRFQTNLLCPSGSRWGPAKDALPQQQSNLGSKLQRRRWEGGTLQAGLKRTPRTGFPDRRRDVPRATSRMENRDQDLLKRRHGLFSVSKRSYEDLKASRESSSPTQSSVVPRLDSPMKSCPLPMTFSGISDSSPPGPALTLDCLNSSTSVDGRSSPAGSQTLVGSSQSSADLQRSFQGLKKEATSTEAGGSFPCESPSSSRLHWLPREPQISTLAVRKVLEASVKGSCWGQRRNKWRTTLRSTLLACQGGYSSSSISCFKSSFGRQPATSKKATLGELRAQGYLRTLDPEELPSGAFYGSEMYLKDLPLDVFSFKGLESSLETLCAEPSLNKGLSMEEEEEEPPTIHPSGDPEVPLFHPFGKGIGDLEAGEDHGKAGGVPITLSSFDEVGLFTARQKVNPFGEAIRKGPRKCFQPANSTDQPDMNLTGRRENVSLAGQRNQSQVPSAGRASDGVDPAACQAGDDGTALMEENLEDDVKSVERRDGSHPLLAKCFVAWHSHIFGKRDAAQALHEHHLLHKGVGALQWAVQLRSVQREAAQKHHTLGVLAGSFWRWQDAAAKQRGRPGSEESGALTGGKAGLLGRKCAKKPPALHQPSPGCLQFCRAERLRWAQLRGREEGRELSQEKEEVQDWQRRLAAAGRPWHLQEETLAEEGAPLPAVCVLLEKKTLGEAFRRWRSHGPENQQIRLLASRIQGRLIGRCLNGWKRVVQRQRQSEVGLARRRAKSLRACFQQWSLMVQAREKAKGTLAALLAGKRRSSCGESPNNVSDLSPLLPFPGRLAEEARPSCSSPNAPGAPRGPAGARWPQRNGEATLEYLFHLRALQGAFRTWKARCWEARRAGAFCRGLALRQLREALQRWRWRGLNPPGLAEGSLLASPGSRESSFSSGLASASSSREKEIQLVEPSLISLSSLVTVEDPSVLLPPGPRCPRCDSNHENPTHVADQFPAQGSPLRLNWRAASKCGRLWRHRVRLHRFQEARDARQLAKAWQLWKGACRTKRVVQALSWQRRAQWGWKIWRRRRLQLQVARRFQEAEEEQLLKTAFGKWCRLAAASCAQIE</sequence>
<feature type="compositionally biased region" description="Basic and acidic residues" evidence="1">
    <location>
        <begin position="138"/>
        <end position="160"/>
    </location>
</feature>
<dbReference type="InterPro" id="IPR031473">
    <property type="entry name" value="DUF4684"/>
</dbReference>
<feature type="region of interest" description="Disordered" evidence="1">
    <location>
        <begin position="864"/>
        <end position="888"/>
    </location>
</feature>
<evidence type="ECO:0000313" key="2">
    <source>
        <dbReference type="Proteomes" id="UP000695026"/>
    </source>
</evidence>
<dbReference type="GeneID" id="103059141"/>
<protein>
    <submittedName>
        <fullName evidence="3">Uncharacterized protein C1orf167 homolog isoform X1</fullName>
    </submittedName>
</protein>
<proteinExistence type="predicted"/>
<dbReference type="CTD" id="109314266"/>
<dbReference type="RefSeq" id="XP_025018710.1">
    <property type="nucleotide sequence ID" value="XM_025162942.1"/>
</dbReference>
<feature type="compositionally biased region" description="Polar residues" evidence="1">
    <location>
        <begin position="182"/>
        <end position="191"/>
    </location>
</feature>
<evidence type="ECO:0000256" key="1">
    <source>
        <dbReference type="SAM" id="MobiDB-lite"/>
    </source>
</evidence>
<reference evidence="3" key="1">
    <citation type="submission" date="2025-08" db="UniProtKB">
        <authorList>
            <consortium name="RefSeq"/>
        </authorList>
    </citation>
    <scope>IDENTIFICATION</scope>
    <source>
        <tissue evidence="3">Liver</tissue>
    </source>
</reference>
<keyword evidence="2" id="KW-1185">Reference proteome</keyword>
<dbReference type="OrthoDB" id="9050378at2759"/>
<feature type="region of interest" description="Disordered" evidence="1">
    <location>
        <begin position="516"/>
        <end position="538"/>
    </location>
</feature>
<dbReference type="AlphaFoldDB" id="A0A9F5MPM3"/>
<accession>A0A9F5MPM3</accession>
<feature type="region of interest" description="Disordered" evidence="1">
    <location>
        <begin position="102"/>
        <end position="282"/>
    </location>
</feature>
<dbReference type="Proteomes" id="UP000695026">
    <property type="component" value="Unplaced"/>
</dbReference>
<gene>
    <name evidence="3" type="primary">CUNH1orf167</name>
</gene>
<dbReference type="PANTHER" id="PTHR38493">
    <property type="entry name" value="CHROMOSOME 1 OPEN READING FRAME 167"/>
    <property type="match status" value="1"/>
</dbReference>
<evidence type="ECO:0000313" key="3">
    <source>
        <dbReference type="RefSeq" id="XP_025018710.1"/>
    </source>
</evidence>
<feature type="compositionally biased region" description="Polar residues" evidence="1">
    <location>
        <begin position="517"/>
        <end position="527"/>
    </location>
</feature>
<name>A0A9F5MPM3_PYTBI</name>
<feature type="compositionally biased region" description="Low complexity" evidence="1">
    <location>
        <begin position="875"/>
        <end position="886"/>
    </location>
</feature>
<organism evidence="2 3">
    <name type="scientific">Python bivittatus</name>
    <name type="common">Burmese python</name>
    <name type="synonym">Python molurus bivittatus</name>
    <dbReference type="NCBI Taxonomy" id="176946"/>
    <lineage>
        <taxon>Eukaryota</taxon>
        <taxon>Metazoa</taxon>
        <taxon>Chordata</taxon>
        <taxon>Craniata</taxon>
        <taxon>Vertebrata</taxon>
        <taxon>Euteleostomi</taxon>
        <taxon>Lepidosauria</taxon>
        <taxon>Squamata</taxon>
        <taxon>Bifurcata</taxon>
        <taxon>Unidentata</taxon>
        <taxon>Episquamata</taxon>
        <taxon>Toxicofera</taxon>
        <taxon>Serpentes</taxon>
        <taxon>Henophidia</taxon>
        <taxon>Pythonidae</taxon>
        <taxon>Python</taxon>
    </lineage>
</organism>
<feature type="compositionally biased region" description="Polar residues" evidence="1">
    <location>
        <begin position="225"/>
        <end position="258"/>
    </location>
</feature>